<evidence type="ECO:0000256" key="1">
    <source>
        <dbReference type="SAM" id="Phobius"/>
    </source>
</evidence>
<proteinExistence type="predicted"/>
<evidence type="ECO:0000313" key="3">
    <source>
        <dbReference type="Proteomes" id="UP000636264"/>
    </source>
</evidence>
<name>A0A916S264_9HYPH</name>
<gene>
    <name evidence="2" type="ORF">GCM10011385_34920</name>
</gene>
<keyword evidence="1" id="KW-0812">Transmembrane</keyword>
<dbReference type="Proteomes" id="UP000636264">
    <property type="component" value="Unassembled WGS sequence"/>
</dbReference>
<keyword evidence="3" id="KW-1185">Reference proteome</keyword>
<sequence>MSQKPLSSAVWAPLSCADAGGASNVAPRAAAINVLVIVLIMFSLIITKTVSKKTEERSCP</sequence>
<organism evidence="2 3">
    <name type="scientific">Nitratireductor aestuarii</name>
    <dbReference type="NCBI Taxonomy" id="1735103"/>
    <lineage>
        <taxon>Bacteria</taxon>
        <taxon>Pseudomonadati</taxon>
        <taxon>Pseudomonadota</taxon>
        <taxon>Alphaproteobacteria</taxon>
        <taxon>Hyphomicrobiales</taxon>
        <taxon>Phyllobacteriaceae</taxon>
        <taxon>Nitratireductor</taxon>
    </lineage>
</organism>
<protein>
    <submittedName>
        <fullName evidence="2">Uncharacterized protein</fullName>
    </submittedName>
</protein>
<feature type="transmembrane region" description="Helical" evidence="1">
    <location>
        <begin position="29"/>
        <end position="47"/>
    </location>
</feature>
<reference evidence="2" key="1">
    <citation type="journal article" date="2014" name="Int. J. Syst. Evol. Microbiol.">
        <title>Complete genome sequence of Corynebacterium casei LMG S-19264T (=DSM 44701T), isolated from a smear-ripened cheese.</title>
        <authorList>
            <consortium name="US DOE Joint Genome Institute (JGI-PGF)"/>
            <person name="Walter F."/>
            <person name="Albersmeier A."/>
            <person name="Kalinowski J."/>
            <person name="Ruckert C."/>
        </authorList>
    </citation>
    <scope>NUCLEOTIDE SEQUENCE</scope>
    <source>
        <strain evidence="2">CGMCC 1.15320</strain>
    </source>
</reference>
<dbReference type="AlphaFoldDB" id="A0A916S264"/>
<accession>A0A916S264</accession>
<reference evidence="2" key="2">
    <citation type="submission" date="2020-09" db="EMBL/GenBank/DDBJ databases">
        <authorList>
            <person name="Sun Q."/>
            <person name="Zhou Y."/>
        </authorList>
    </citation>
    <scope>NUCLEOTIDE SEQUENCE</scope>
    <source>
        <strain evidence="2">CGMCC 1.15320</strain>
    </source>
</reference>
<keyword evidence="1" id="KW-0472">Membrane</keyword>
<keyword evidence="1" id="KW-1133">Transmembrane helix</keyword>
<evidence type="ECO:0000313" key="2">
    <source>
        <dbReference type="EMBL" id="GGA77810.1"/>
    </source>
</evidence>
<comment type="caution">
    <text evidence="2">The sequence shown here is derived from an EMBL/GenBank/DDBJ whole genome shotgun (WGS) entry which is preliminary data.</text>
</comment>
<dbReference type="EMBL" id="BMIF01000013">
    <property type="protein sequence ID" value="GGA77810.1"/>
    <property type="molecule type" value="Genomic_DNA"/>
</dbReference>